<dbReference type="Gene3D" id="3.60.15.10">
    <property type="entry name" value="Ribonuclease Z/Hydroxyacylglutathione hydrolase-like"/>
    <property type="match status" value="1"/>
</dbReference>
<dbReference type="SUPFAM" id="SSF56281">
    <property type="entry name" value="Metallo-hydrolase/oxidoreductase"/>
    <property type="match status" value="1"/>
</dbReference>
<gene>
    <name evidence="3" type="ORF">B0I35DRAFT_177070</name>
</gene>
<sequence>MSLIPRPSGFNASITITHIGTATSIIDIDGIKFLTDPVFSPAGTQWERPAVILKVDHDPALSLKDLPPIDAVLLSHEDHPDNLDELGRRLLDGRRVLTTNDGANKLSRPGVVGLSPWETYSLDIGQRRFDITASPCQHVPGGECIGFVISCSEFGQTNGKQNAVWFTGDTIYMEEHKKIAEKFHVVVSLMNLGSGNVGGLQITLDGRQAVQLYRGLQIGAIIPMHYEWWEHFHEKRPETSQIFAEEGIAENVYWLEPGQPRRIL</sequence>
<dbReference type="PANTHER" id="PTHR43546">
    <property type="entry name" value="UPF0173 METAL-DEPENDENT HYDROLASE MJ1163-RELATED"/>
    <property type="match status" value="1"/>
</dbReference>
<accession>A0A8K0SE32</accession>
<feature type="domain" description="Metallo-beta-lactamase" evidence="2">
    <location>
        <begin position="33"/>
        <end position="226"/>
    </location>
</feature>
<dbReference type="Pfam" id="PF12706">
    <property type="entry name" value="Lactamase_B_2"/>
    <property type="match status" value="1"/>
</dbReference>
<protein>
    <submittedName>
        <fullName evidence="3">Beta-lactamase superfamily domain-containing protein</fullName>
    </submittedName>
</protein>
<dbReference type="EMBL" id="JAGPNK010000030">
    <property type="protein sequence ID" value="KAH7303633.1"/>
    <property type="molecule type" value="Genomic_DNA"/>
</dbReference>
<organism evidence="3 4">
    <name type="scientific">Stachybotrys elegans</name>
    <dbReference type="NCBI Taxonomy" id="80388"/>
    <lineage>
        <taxon>Eukaryota</taxon>
        <taxon>Fungi</taxon>
        <taxon>Dikarya</taxon>
        <taxon>Ascomycota</taxon>
        <taxon>Pezizomycotina</taxon>
        <taxon>Sordariomycetes</taxon>
        <taxon>Hypocreomycetidae</taxon>
        <taxon>Hypocreales</taxon>
        <taxon>Stachybotryaceae</taxon>
        <taxon>Stachybotrys</taxon>
    </lineage>
</organism>
<dbReference type="AlphaFoldDB" id="A0A8K0SE32"/>
<dbReference type="OrthoDB" id="332863at2759"/>
<dbReference type="InterPro" id="IPR036866">
    <property type="entry name" value="RibonucZ/Hydroxyglut_hydro"/>
</dbReference>
<dbReference type="InterPro" id="IPR050114">
    <property type="entry name" value="UPF0173_UPF0282_UlaG_hydrolase"/>
</dbReference>
<dbReference type="PANTHER" id="PTHR43546:SF9">
    <property type="entry name" value="L-ASCORBATE-6-PHOSPHATE LACTONASE ULAG-RELATED"/>
    <property type="match status" value="1"/>
</dbReference>
<evidence type="ECO:0000259" key="2">
    <source>
        <dbReference type="Pfam" id="PF12706"/>
    </source>
</evidence>
<comment type="caution">
    <text evidence="3">The sequence shown here is derived from an EMBL/GenBank/DDBJ whole genome shotgun (WGS) entry which is preliminary data.</text>
</comment>
<evidence type="ECO:0000313" key="3">
    <source>
        <dbReference type="EMBL" id="KAH7303633.1"/>
    </source>
</evidence>
<dbReference type="Proteomes" id="UP000813444">
    <property type="component" value="Unassembled WGS sequence"/>
</dbReference>
<evidence type="ECO:0000256" key="1">
    <source>
        <dbReference type="ARBA" id="ARBA00022801"/>
    </source>
</evidence>
<dbReference type="InterPro" id="IPR001279">
    <property type="entry name" value="Metallo-B-lactamas"/>
</dbReference>
<name>A0A8K0SE32_9HYPO</name>
<dbReference type="GO" id="GO:0016787">
    <property type="term" value="F:hydrolase activity"/>
    <property type="evidence" value="ECO:0007669"/>
    <property type="project" value="UniProtKB-KW"/>
</dbReference>
<keyword evidence="1" id="KW-0378">Hydrolase</keyword>
<reference evidence="3" key="1">
    <citation type="journal article" date="2021" name="Nat. Commun.">
        <title>Genetic determinants of endophytism in the Arabidopsis root mycobiome.</title>
        <authorList>
            <person name="Mesny F."/>
            <person name="Miyauchi S."/>
            <person name="Thiergart T."/>
            <person name="Pickel B."/>
            <person name="Atanasova L."/>
            <person name="Karlsson M."/>
            <person name="Huettel B."/>
            <person name="Barry K.W."/>
            <person name="Haridas S."/>
            <person name="Chen C."/>
            <person name="Bauer D."/>
            <person name="Andreopoulos W."/>
            <person name="Pangilinan J."/>
            <person name="LaButti K."/>
            <person name="Riley R."/>
            <person name="Lipzen A."/>
            <person name="Clum A."/>
            <person name="Drula E."/>
            <person name="Henrissat B."/>
            <person name="Kohler A."/>
            <person name="Grigoriev I.V."/>
            <person name="Martin F.M."/>
            <person name="Hacquard S."/>
        </authorList>
    </citation>
    <scope>NUCLEOTIDE SEQUENCE</scope>
    <source>
        <strain evidence="3">MPI-CAGE-CH-0235</strain>
    </source>
</reference>
<proteinExistence type="predicted"/>
<keyword evidence="4" id="KW-1185">Reference proteome</keyword>
<evidence type="ECO:0000313" key="4">
    <source>
        <dbReference type="Proteomes" id="UP000813444"/>
    </source>
</evidence>